<feature type="region of interest" description="Disordered" evidence="1">
    <location>
        <begin position="105"/>
        <end position="127"/>
    </location>
</feature>
<protein>
    <submittedName>
        <fullName evidence="2">Uncharacterized protein</fullName>
    </submittedName>
</protein>
<name>A0A4Y1QRN7_PRUDU</name>
<evidence type="ECO:0000256" key="1">
    <source>
        <dbReference type="SAM" id="MobiDB-lite"/>
    </source>
</evidence>
<sequence>MLTIVVSQMRLAQNPFPANLVDPKLNMADPNTRVQMQQQLHDSGYVLQAQFDHQQQQQQQQQHQQAHQQHQQAQQQQQFIHAGTHYIQHHPGSVPIPAYYPVYPSQQQQHHQHHHHPQLDQQQQQQQYQVYYMPARQAQPYTNLPVQQSNINEAATSIPSSRSQTPPNSAMIAKPDMAGGVYRTATAAAPSVVQVPPQHQQQYVGYTSQIHQSAVPSSGGVLLIMRMNMLSLLMARYTIHSLWLRTIPSQYQTMTAAAAMVLPEGSAQLPTDNIKQQR</sequence>
<reference evidence="2" key="1">
    <citation type="journal article" date="2019" name="Science">
        <title>Mutation of a bHLH transcription factor allowed almond domestication.</title>
        <authorList>
            <person name="Sanchez-Perez R."/>
            <person name="Pavan S."/>
            <person name="Mazzeo R."/>
            <person name="Moldovan C."/>
            <person name="Aiese Cigliano R."/>
            <person name="Del Cueto J."/>
            <person name="Ricciardi F."/>
            <person name="Lotti C."/>
            <person name="Ricciardi L."/>
            <person name="Dicenta F."/>
            <person name="Lopez-Marques R.L."/>
            <person name="Lindberg Moller B."/>
        </authorList>
    </citation>
    <scope>NUCLEOTIDE SEQUENCE</scope>
</reference>
<proteinExistence type="predicted"/>
<organism evidence="2">
    <name type="scientific">Prunus dulcis</name>
    <name type="common">Almond</name>
    <name type="synonym">Amygdalus dulcis</name>
    <dbReference type="NCBI Taxonomy" id="3755"/>
    <lineage>
        <taxon>Eukaryota</taxon>
        <taxon>Viridiplantae</taxon>
        <taxon>Streptophyta</taxon>
        <taxon>Embryophyta</taxon>
        <taxon>Tracheophyta</taxon>
        <taxon>Spermatophyta</taxon>
        <taxon>Magnoliopsida</taxon>
        <taxon>eudicotyledons</taxon>
        <taxon>Gunneridae</taxon>
        <taxon>Pentapetalae</taxon>
        <taxon>rosids</taxon>
        <taxon>fabids</taxon>
        <taxon>Rosales</taxon>
        <taxon>Rosaceae</taxon>
        <taxon>Amygdaloideae</taxon>
        <taxon>Amygdaleae</taxon>
        <taxon>Prunus</taxon>
    </lineage>
</organism>
<feature type="region of interest" description="Disordered" evidence="1">
    <location>
        <begin position="51"/>
        <end position="78"/>
    </location>
</feature>
<dbReference type="AlphaFoldDB" id="A0A4Y1QRN7"/>
<evidence type="ECO:0000313" key="2">
    <source>
        <dbReference type="EMBL" id="BBG94500.1"/>
    </source>
</evidence>
<dbReference type="EMBL" id="AP019297">
    <property type="protein sequence ID" value="BBG94500.1"/>
    <property type="molecule type" value="Genomic_DNA"/>
</dbReference>
<accession>A0A4Y1QRN7</accession>
<gene>
    <name evidence="2" type="ORF">Prudu_002803</name>
</gene>